<evidence type="ECO:0000313" key="7">
    <source>
        <dbReference type="EMBL" id="NRT19418.1"/>
    </source>
</evidence>
<evidence type="ECO:0000256" key="3">
    <source>
        <dbReference type="ARBA" id="ARBA00022692"/>
    </source>
</evidence>
<accession>A0ABX2FQH2</accession>
<proteinExistence type="predicted"/>
<dbReference type="RefSeq" id="WP_173810141.1">
    <property type="nucleotide sequence ID" value="NZ_JABSNP010000009.1"/>
</dbReference>
<evidence type="ECO:0000256" key="4">
    <source>
        <dbReference type="ARBA" id="ARBA00022989"/>
    </source>
</evidence>
<feature type="transmembrane region" description="Helical" evidence="6">
    <location>
        <begin position="63"/>
        <end position="84"/>
    </location>
</feature>
<keyword evidence="4 6" id="KW-1133">Transmembrane helix</keyword>
<sequence>MKRIIDAVYPYFERTIFGALIFIMMGVILLATAKYAYDIYLSIRSYFHPDASIDYLQRVMHEVFGGFLIIVLGVELIGSIRTYFQDHVIKTDVVFQVAIIAVSRHVIQMDFDKANPLTLLGLGFLAIALTAGYSIYRRIELKPPKENAPAGNN</sequence>
<dbReference type="Proteomes" id="UP000779507">
    <property type="component" value="Unassembled WGS sequence"/>
</dbReference>
<comment type="caution">
    <text evidence="7">The sequence shown here is derived from an EMBL/GenBank/DDBJ whole genome shotgun (WGS) entry which is preliminary data.</text>
</comment>
<name>A0ABX2FQH2_9BACT</name>
<keyword evidence="2" id="KW-1003">Cell membrane</keyword>
<comment type="subcellular location">
    <subcellularLocation>
        <location evidence="1">Cell membrane</location>
        <topology evidence="1">Multi-pass membrane protein</topology>
    </subcellularLocation>
</comment>
<protein>
    <submittedName>
        <fullName evidence="7">Uncharacterized membrane protein (DUF373 family)</fullName>
    </submittedName>
</protein>
<evidence type="ECO:0000256" key="2">
    <source>
        <dbReference type="ARBA" id="ARBA00022475"/>
    </source>
</evidence>
<reference evidence="7 8" key="1">
    <citation type="submission" date="2020-05" db="EMBL/GenBank/DDBJ databases">
        <title>Genomic Encyclopedia of Type Strains, Phase IV (KMG-V): Genome sequencing to study the core and pangenomes of soil and plant-associated prokaryotes.</title>
        <authorList>
            <person name="Whitman W."/>
        </authorList>
    </citation>
    <scope>NUCLEOTIDE SEQUENCE [LARGE SCALE GENOMIC DNA]</scope>
    <source>
        <strain evidence="7 8">9A</strain>
    </source>
</reference>
<dbReference type="InterPro" id="IPR020948">
    <property type="entry name" value="P_starv_induced_PsiE-like"/>
</dbReference>
<keyword evidence="3 6" id="KW-0812">Transmembrane</keyword>
<evidence type="ECO:0000256" key="1">
    <source>
        <dbReference type="ARBA" id="ARBA00004651"/>
    </source>
</evidence>
<evidence type="ECO:0000256" key="6">
    <source>
        <dbReference type="SAM" id="Phobius"/>
    </source>
</evidence>
<organism evidence="7 8">
    <name type="scientific">Hymenobacter caeli</name>
    <dbReference type="NCBI Taxonomy" id="2735894"/>
    <lineage>
        <taxon>Bacteria</taxon>
        <taxon>Pseudomonadati</taxon>
        <taxon>Bacteroidota</taxon>
        <taxon>Cytophagia</taxon>
        <taxon>Cytophagales</taxon>
        <taxon>Hymenobacteraceae</taxon>
        <taxon>Hymenobacter</taxon>
    </lineage>
</organism>
<dbReference type="Pfam" id="PF06146">
    <property type="entry name" value="PsiE"/>
    <property type="match status" value="1"/>
</dbReference>
<evidence type="ECO:0000256" key="5">
    <source>
        <dbReference type="ARBA" id="ARBA00023136"/>
    </source>
</evidence>
<feature type="transmembrane region" description="Helical" evidence="6">
    <location>
        <begin position="16"/>
        <end position="37"/>
    </location>
</feature>
<dbReference type="EMBL" id="JABSNP010000009">
    <property type="protein sequence ID" value="NRT19418.1"/>
    <property type="molecule type" value="Genomic_DNA"/>
</dbReference>
<keyword evidence="5 6" id="KW-0472">Membrane</keyword>
<gene>
    <name evidence="7" type="ORF">HNP98_002247</name>
</gene>
<evidence type="ECO:0000313" key="8">
    <source>
        <dbReference type="Proteomes" id="UP000779507"/>
    </source>
</evidence>
<keyword evidence="8" id="KW-1185">Reference proteome</keyword>
<feature type="transmembrane region" description="Helical" evidence="6">
    <location>
        <begin position="117"/>
        <end position="136"/>
    </location>
</feature>